<proteinExistence type="predicted"/>
<dbReference type="EMBL" id="CAKKNE010000003">
    <property type="protein sequence ID" value="CAH0372710.1"/>
    <property type="molecule type" value="Genomic_DNA"/>
</dbReference>
<feature type="compositionally biased region" description="Basic residues" evidence="1">
    <location>
        <begin position="63"/>
        <end position="74"/>
    </location>
</feature>
<accession>A0A8J2SIQ3</accession>
<evidence type="ECO:0000256" key="1">
    <source>
        <dbReference type="SAM" id="MobiDB-lite"/>
    </source>
</evidence>
<evidence type="ECO:0000313" key="3">
    <source>
        <dbReference type="Proteomes" id="UP000789595"/>
    </source>
</evidence>
<dbReference type="Proteomes" id="UP000789595">
    <property type="component" value="Unassembled WGS sequence"/>
</dbReference>
<reference evidence="2" key="1">
    <citation type="submission" date="2021-11" db="EMBL/GenBank/DDBJ databases">
        <authorList>
            <consortium name="Genoscope - CEA"/>
            <person name="William W."/>
        </authorList>
    </citation>
    <scope>NUCLEOTIDE SEQUENCE</scope>
</reference>
<gene>
    <name evidence="2" type="ORF">PECAL_3P27300</name>
</gene>
<organism evidence="2 3">
    <name type="scientific">Pelagomonas calceolata</name>
    <dbReference type="NCBI Taxonomy" id="35677"/>
    <lineage>
        <taxon>Eukaryota</taxon>
        <taxon>Sar</taxon>
        <taxon>Stramenopiles</taxon>
        <taxon>Ochrophyta</taxon>
        <taxon>Pelagophyceae</taxon>
        <taxon>Pelagomonadales</taxon>
        <taxon>Pelagomonadaceae</taxon>
        <taxon>Pelagomonas</taxon>
    </lineage>
</organism>
<feature type="region of interest" description="Disordered" evidence="1">
    <location>
        <begin position="48"/>
        <end position="78"/>
    </location>
</feature>
<comment type="caution">
    <text evidence="2">The sequence shown here is derived from an EMBL/GenBank/DDBJ whole genome shotgun (WGS) entry which is preliminary data.</text>
</comment>
<protein>
    <submittedName>
        <fullName evidence="2">Uncharacterized protein</fullName>
    </submittedName>
</protein>
<evidence type="ECO:0000313" key="2">
    <source>
        <dbReference type="EMBL" id="CAH0372710.1"/>
    </source>
</evidence>
<sequence>GGDDGAVGLAARGERHDGRGRAAAEESRLPRHIAQRDEARVARLVADAQRADVAAPEREARGPRRRPARHRHALGRAEDVLEREGAALEAPRARGCRDAAAQVDDVDVRLCYGERDGAAGAAPGRHLRGHRALSYCHSGRQHGRFFRAGRRDAAARVAARRRRRREAERHARRRDVLVVRRERQLAQDEDVARAAPDEQRARVVGGAAAPRGQEPELLAARRRRPGRRRRYWCEAVGDRVVLHVHCLRALAMMPRAPKDLVLFACLVSYKPLARFYFESFVAVFLLWASSRCVGLKGSLLRTRAGCVTVSARQSEFATRCVLVPALGSRSTRPGLGSEAPEVA</sequence>
<name>A0A8J2SIQ3_9STRA</name>
<dbReference type="AlphaFoldDB" id="A0A8J2SIQ3"/>
<keyword evidence="3" id="KW-1185">Reference proteome</keyword>
<feature type="region of interest" description="Disordered" evidence="1">
    <location>
        <begin position="1"/>
        <end position="35"/>
    </location>
</feature>
<feature type="compositionally biased region" description="Basic and acidic residues" evidence="1">
    <location>
        <begin position="12"/>
        <end position="35"/>
    </location>
</feature>
<feature type="non-terminal residue" evidence="2">
    <location>
        <position position="1"/>
    </location>
</feature>